<feature type="transmembrane region" description="Helical" evidence="11">
    <location>
        <begin position="207"/>
        <end position="233"/>
    </location>
</feature>
<dbReference type="AlphaFoldDB" id="A0A1E7FH20"/>
<dbReference type="InParanoid" id="A0A1E7FH20"/>
<evidence type="ECO:0000256" key="6">
    <source>
        <dbReference type="ARBA" id="ARBA00034245"/>
    </source>
</evidence>
<comment type="catalytic activity">
    <reaction evidence="9">
        <text>acetate(out) + H(+)(out) = acetate(in) + H(+)(in)</text>
        <dbReference type="Rhea" id="RHEA:71803"/>
        <dbReference type="ChEBI" id="CHEBI:15378"/>
        <dbReference type="ChEBI" id="CHEBI:30089"/>
    </reaction>
</comment>
<dbReference type="PANTHER" id="PTHR30520:SF6">
    <property type="entry name" value="FORMATE_NITRATE FAMILY TRANSPORTER (EUROFUNG)"/>
    <property type="match status" value="1"/>
</dbReference>
<evidence type="ECO:0000256" key="5">
    <source>
        <dbReference type="ARBA" id="ARBA00023136"/>
    </source>
</evidence>
<dbReference type="Pfam" id="PF01226">
    <property type="entry name" value="Form_Nir_trans"/>
    <property type="match status" value="1"/>
</dbReference>
<feature type="transmembrane region" description="Helical" evidence="11">
    <location>
        <begin position="253"/>
        <end position="276"/>
    </location>
</feature>
<keyword evidence="5 11" id="KW-0472">Membrane</keyword>
<feature type="transmembrane region" description="Helical" evidence="11">
    <location>
        <begin position="79"/>
        <end position="97"/>
    </location>
</feature>
<dbReference type="Gene3D" id="1.20.1080.10">
    <property type="entry name" value="Glycerol uptake facilitator protein"/>
    <property type="match status" value="1"/>
</dbReference>
<proteinExistence type="inferred from homology"/>
<keyword evidence="3 11" id="KW-0812">Transmembrane</keyword>
<organism evidence="12 13">
    <name type="scientific">Fragilariopsis cylindrus CCMP1102</name>
    <dbReference type="NCBI Taxonomy" id="635003"/>
    <lineage>
        <taxon>Eukaryota</taxon>
        <taxon>Sar</taxon>
        <taxon>Stramenopiles</taxon>
        <taxon>Ochrophyta</taxon>
        <taxon>Bacillariophyta</taxon>
        <taxon>Bacillariophyceae</taxon>
        <taxon>Bacillariophycidae</taxon>
        <taxon>Bacillariales</taxon>
        <taxon>Bacillariaceae</taxon>
        <taxon>Fragilariopsis</taxon>
    </lineage>
</organism>
<evidence type="ECO:0000256" key="8">
    <source>
        <dbReference type="ARBA" id="ARBA00049016"/>
    </source>
</evidence>
<dbReference type="InterPro" id="IPR023271">
    <property type="entry name" value="Aquaporin-like"/>
</dbReference>
<evidence type="ECO:0000256" key="10">
    <source>
        <dbReference type="ARBA" id="ARBA00049660"/>
    </source>
</evidence>
<name>A0A1E7FH20_9STRA</name>
<gene>
    <name evidence="12" type="ORF">FRACYDRAFT_268702</name>
</gene>
<reference evidence="12 13" key="1">
    <citation type="submission" date="2016-09" db="EMBL/GenBank/DDBJ databases">
        <title>Extensive genetic diversity and differential bi-allelic expression allows diatom success in the polar Southern Ocean.</title>
        <authorList>
            <consortium name="DOE Joint Genome Institute"/>
            <person name="Mock T."/>
            <person name="Otillar R.P."/>
            <person name="Strauss J."/>
            <person name="Dupont C."/>
            <person name="Frickenhaus S."/>
            <person name="Maumus F."/>
            <person name="Mcmullan M."/>
            <person name="Sanges R."/>
            <person name="Schmutz J."/>
            <person name="Toseland A."/>
            <person name="Valas R."/>
            <person name="Veluchamy A."/>
            <person name="Ward B.J."/>
            <person name="Allen A."/>
            <person name="Barry K."/>
            <person name="Falciatore A."/>
            <person name="Ferrante M."/>
            <person name="Fortunato A.E."/>
            <person name="Gloeckner G."/>
            <person name="Gruber A."/>
            <person name="Hipkin R."/>
            <person name="Janech M."/>
            <person name="Kroth P."/>
            <person name="Leese F."/>
            <person name="Lindquist E."/>
            <person name="Lyon B.R."/>
            <person name="Martin J."/>
            <person name="Mayer C."/>
            <person name="Parker M."/>
            <person name="Quesneville H."/>
            <person name="Raymond J."/>
            <person name="Uhlig C."/>
            <person name="Valentin K.U."/>
            <person name="Worden A.Z."/>
            <person name="Armbrust E.V."/>
            <person name="Bowler C."/>
            <person name="Green B."/>
            <person name="Moulton V."/>
            <person name="Van Oosterhout C."/>
            <person name="Grigoriev I."/>
        </authorList>
    </citation>
    <scope>NUCLEOTIDE SEQUENCE [LARGE SCALE GENOMIC DNA]</scope>
    <source>
        <strain evidence="12 13">CCMP1102</strain>
    </source>
</reference>
<dbReference type="EMBL" id="KV784357">
    <property type="protein sequence ID" value="OEU17470.1"/>
    <property type="molecule type" value="Genomic_DNA"/>
</dbReference>
<sequence length="283" mass="29654">MAALTRNPTPTPTPSDFSLVYTPAEAFHILAEKGKNNAKMSNMKTIISAMLGGAYVGMGGMLSLAISGNMMEIGFANSGIPRLVFAFLFPVNLLLVLQCGGQLFTGNTAVMAAAVCEKKATFKDLLRSWGLSYVGNMFSCILFAVLCKYCGVLSGGAADLAAQTLLNKTSSSFGPTIVKAILCNWLVCLAIYLSTQAKDMAGKYVGIFLPIATFVAIGFEHSVANFFLLTAGMLSGSATVGGITLKTALLSNLIPVTIGNTISGSLLVGAMFSFMYGRLGEGR</sequence>
<evidence type="ECO:0000256" key="2">
    <source>
        <dbReference type="ARBA" id="ARBA00011255"/>
    </source>
</evidence>
<dbReference type="GO" id="GO:0005886">
    <property type="term" value="C:plasma membrane"/>
    <property type="evidence" value="ECO:0007669"/>
    <property type="project" value="UniProtKB-SubCell"/>
</dbReference>
<evidence type="ECO:0000313" key="12">
    <source>
        <dbReference type="EMBL" id="OEU17470.1"/>
    </source>
</evidence>
<evidence type="ECO:0000256" key="4">
    <source>
        <dbReference type="ARBA" id="ARBA00022989"/>
    </source>
</evidence>
<feature type="transmembrane region" description="Helical" evidence="11">
    <location>
        <begin position="45"/>
        <end position="67"/>
    </location>
</feature>
<dbReference type="PANTHER" id="PTHR30520">
    <property type="entry name" value="FORMATE TRANSPORTER-RELATED"/>
    <property type="match status" value="1"/>
</dbReference>
<evidence type="ECO:0000256" key="11">
    <source>
        <dbReference type="SAM" id="Phobius"/>
    </source>
</evidence>
<evidence type="ECO:0000256" key="1">
    <source>
        <dbReference type="ARBA" id="ARBA00004651"/>
    </source>
</evidence>
<dbReference type="OrthoDB" id="4829at2759"/>
<comment type="similarity">
    <text evidence="10">Belongs to the FNT transporter (TC 1.A.16) family.</text>
</comment>
<dbReference type="GO" id="GO:0015499">
    <property type="term" value="F:formate transmembrane transporter activity"/>
    <property type="evidence" value="ECO:0007669"/>
    <property type="project" value="TreeGrafter"/>
</dbReference>
<evidence type="ECO:0000313" key="13">
    <source>
        <dbReference type="Proteomes" id="UP000095751"/>
    </source>
</evidence>
<evidence type="ECO:0000256" key="3">
    <source>
        <dbReference type="ARBA" id="ARBA00022692"/>
    </source>
</evidence>
<comment type="subcellular location">
    <subcellularLocation>
        <location evidence="1">Cell membrane</location>
        <topology evidence="1">Multi-pass membrane protein</topology>
    </subcellularLocation>
</comment>
<dbReference type="PROSITE" id="PS01006">
    <property type="entry name" value="FORMATE_NITRITE_TP_2"/>
    <property type="match status" value="1"/>
</dbReference>
<feature type="transmembrane region" description="Helical" evidence="11">
    <location>
        <begin position="177"/>
        <end position="195"/>
    </location>
</feature>
<protein>
    <submittedName>
        <fullName evidence="12">Nitrate transporter</fullName>
    </submittedName>
</protein>
<evidence type="ECO:0000256" key="7">
    <source>
        <dbReference type="ARBA" id="ARBA00047693"/>
    </source>
</evidence>
<feature type="transmembrane region" description="Helical" evidence="11">
    <location>
        <begin position="133"/>
        <end position="157"/>
    </location>
</feature>
<evidence type="ECO:0000256" key="9">
    <source>
        <dbReference type="ARBA" id="ARBA00049088"/>
    </source>
</evidence>
<comment type="catalytic activity">
    <reaction evidence="8">
        <text>formate(in) + H(+)(in) = formate(out) + H(+)(out)</text>
        <dbReference type="Rhea" id="RHEA:80887"/>
        <dbReference type="ChEBI" id="CHEBI:15378"/>
        <dbReference type="ChEBI" id="CHEBI:15740"/>
    </reaction>
</comment>
<comment type="catalytic activity">
    <reaction evidence="6">
        <text>(S)-lactate(in) + H(+)(in) = (S)-lactate(out) + H(+)(out)</text>
        <dbReference type="Rhea" id="RHEA:29415"/>
        <dbReference type="ChEBI" id="CHEBI:15378"/>
        <dbReference type="ChEBI" id="CHEBI:16651"/>
    </reaction>
</comment>
<dbReference type="InterPro" id="IPR000292">
    <property type="entry name" value="For/NO2_transpt"/>
</dbReference>
<dbReference type="Proteomes" id="UP000095751">
    <property type="component" value="Unassembled WGS sequence"/>
</dbReference>
<accession>A0A1E7FH20</accession>
<keyword evidence="13" id="KW-1185">Reference proteome</keyword>
<comment type="subunit">
    <text evidence="2">Homopentamer.</text>
</comment>
<comment type="catalytic activity">
    <reaction evidence="7">
        <text>pyruvate(out) + H(+)(out) = pyruvate(in) + H(+)(in)</text>
        <dbReference type="Rhea" id="RHEA:64720"/>
        <dbReference type="ChEBI" id="CHEBI:15361"/>
        <dbReference type="ChEBI" id="CHEBI:15378"/>
    </reaction>
</comment>
<dbReference type="KEGG" id="fcy:FRACYDRAFT_268702"/>
<keyword evidence="4 11" id="KW-1133">Transmembrane helix</keyword>
<dbReference type="InterPro" id="IPR024002">
    <property type="entry name" value="For/NO2_transpt_CS"/>
</dbReference>